<evidence type="ECO:0000313" key="8">
    <source>
        <dbReference type="Proteomes" id="UP000000718"/>
    </source>
</evidence>
<evidence type="ECO:0000256" key="4">
    <source>
        <dbReference type="ARBA" id="ARBA00022989"/>
    </source>
</evidence>
<dbReference type="HOGENOM" id="CLU_559835_0_0_0"/>
<dbReference type="PANTHER" id="PTHR30250">
    <property type="entry name" value="PST FAMILY PREDICTED COLANIC ACID TRANSPORTER"/>
    <property type="match status" value="1"/>
</dbReference>
<sequence length="478" mass="55178">MKKNFLYYLSPSVVIGILSTFIMVPVTTYYLEPKDFGIFAIINTIVMPIGPLSSTGVSWVLGGNYYKINEEERKILLFNLLILDFTFKFFWVIVFWLLSYLLLPVIIKDFEHRYILYFKLILLATLFTALWPTISYFIVLQQKGRLHAIFEIIPWLCGAITTIVSLSVFNFSTLALFLNPLVSGLTSFLLGLWYIKNYIKPIIVKKWLTEIFKVGIPSILVNLVDILTSVLSRYFIQKWINLSQLGIYSHSESYKTIFTMGTKAFSRSFVPPLLEAFSKNTSTEKIETQLKRWYGLLGLAGVFVTLFSYEIVNILTHGKFVKAAPLVPIWFFLILSFTYGMPGTQFLLVQKKNQFMMYSGIITGMIFISVIAFSVYQFGLFGAVISLVLYNFCIQLVRTIYAKKLGSRNLGEKYFALVTVLMFGVYLLNELFKLSFIGKILVLILLYVYIFKQFGLNEMIYKKQKIFFIILANKNEKK</sequence>
<dbReference type="eggNOG" id="COG2244">
    <property type="taxonomic scope" value="Bacteria"/>
</dbReference>
<dbReference type="EnsemblBacteria" id="ACI20285">
    <property type="protein sequence ID" value="ACI20285"/>
    <property type="gene ID" value="THEYE_A0475"/>
</dbReference>
<comment type="subcellular location">
    <subcellularLocation>
        <location evidence="1">Cell membrane</location>
        <topology evidence="1">Multi-pass membrane protein</topology>
    </subcellularLocation>
</comment>
<dbReference type="GO" id="GO:0005886">
    <property type="term" value="C:plasma membrane"/>
    <property type="evidence" value="ECO:0000318"/>
    <property type="project" value="GO_Central"/>
</dbReference>
<organism evidence="7 8">
    <name type="scientific">Thermodesulfovibrio yellowstonii (strain ATCC 51303 / DSM 11347 / YP87)</name>
    <dbReference type="NCBI Taxonomy" id="289376"/>
    <lineage>
        <taxon>Bacteria</taxon>
        <taxon>Pseudomonadati</taxon>
        <taxon>Nitrospirota</taxon>
        <taxon>Thermodesulfovibrionia</taxon>
        <taxon>Thermodesulfovibrionales</taxon>
        <taxon>Thermodesulfovibrionaceae</taxon>
        <taxon>Thermodesulfovibrio</taxon>
    </lineage>
</organism>
<gene>
    <name evidence="7" type="ordered locus">THEYE_A0475</name>
</gene>
<feature type="transmembrane region" description="Helical" evidence="6">
    <location>
        <begin position="75"/>
        <end position="102"/>
    </location>
</feature>
<evidence type="ECO:0000256" key="3">
    <source>
        <dbReference type="ARBA" id="ARBA00022692"/>
    </source>
</evidence>
<evidence type="ECO:0008006" key="9">
    <source>
        <dbReference type="Google" id="ProtNLM"/>
    </source>
</evidence>
<evidence type="ECO:0000256" key="5">
    <source>
        <dbReference type="ARBA" id="ARBA00023136"/>
    </source>
</evidence>
<feature type="transmembrane region" description="Helical" evidence="6">
    <location>
        <begin position="36"/>
        <end position="63"/>
    </location>
</feature>
<feature type="transmembrane region" description="Helical" evidence="6">
    <location>
        <begin position="413"/>
        <end position="428"/>
    </location>
</feature>
<evidence type="ECO:0000256" key="1">
    <source>
        <dbReference type="ARBA" id="ARBA00004651"/>
    </source>
</evidence>
<feature type="transmembrane region" description="Helical" evidence="6">
    <location>
        <begin position="355"/>
        <end position="374"/>
    </location>
</feature>
<evidence type="ECO:0000256" key="6">
    <source>
        <dbReference type="SAM" id="Phobius"/>
    </source>
</evidence>
<evidence type="ECO:0000313" key="7">
    <source>
        <dbReference type="EMBL" id="ACI20285.1"/>
    </source>
</evidence>
<dbReference type="PATRIC" id="fig|289376.4.peg.470"/>
<name>B5YJA5_THEYD</name>
<dbReference type="Pfam" id="PF13440">
    <property type="entry name" value="Polysacc_synt_3"/>
    <property type="match status" value="1"/>
</dbReference>
<protein>
    <recommendedName>
        <fullName evidence="9">Polysaccharide biosynthesis protein</fullName>
    </recommendedName>
</protein>
<dbReference type="PANTHER" id="PTHR30250:SF11">
    <property type="entry name" value="O-ANTIGEN TRANSPORTER-RELATED"/>
    <property type="match status" value="1"/>
</dbReference>
<keyword evidence="3 6" id="KW-0812">Transmembrane</keyword>
<keyword evidence="5 6" id="KW-0472">Membrane</keyword>
<feature type="transmembrane region" description="Helical" evidence="6">
    <location>
        <begin position="380"/>
        <end position="401"/>
    </location>
</feature>
<keyword evidence="4 6" id="KW-1133">Transmembrane helix</keyword>
<keyword evidence="2" id="KW-1003">Cell membrane</keyword>
<dbReference type="InterPro" id="IPR050833">
    <property type="entry name" value="Poly_Biosynth_Transport"/>
</dbReference>
<accession>B5YJA5</accession>
<feature type="transmembrane region" description="Helical" evidence="6">
    <location>
        <begin position="327"/>
        <end position="348"/>
    </location>
</feature>
<reference evidence="7 8" key="2">
    <citation type="journal article" date="2015" name="Genome Announc.">
        <title>Genome Sequence of the Sulfate-Reducing Thermophilic Bacterium Thermodesulfovibrio yellowstonii Strain DSM 11347T (Phylum Nitrospirae).</title>
        <authorList>
            <person name="Bhatnagar S."/>
            <person name="Badger J.H."/>
            <person name="Madupu R."/>
            <person name="Khouri H.M."/>
            <person name="O'Connor E.M."/>
            <person name="Robb F.T."/>
            <person name="Ward N.L."/>
            <person name="Eisen J.A."/>
        </authorList>
    </citation>
    <scope>NUCLEOTIDE SEQUENCE [LARGE SCALE GENOMIC DNA]</scope>
    <source>
        <strain evidence="8">ATCC 51303 / DSM 11347 / YP87</strain>
    </source>
</reference>
<dbReference type="KEGG" id="tye:THEYE_A0475"/>
<feature type="transmembrane region" description="Helical" evidence="6">
    <location>
        <begin position="7"/>
        <end position="30"/>
    </location>
</feature>
<feature type="transmembrane region" description="Helical" evidence="6">
    <location>
        <begin position="293"/>
        <end position="315"/>
    </location>
</feature>
<keyword evidence="8" id="KW-1185">Reference proteome</keyword>
<feature type="transmembrane region" description="Helical" evidence="6">
    <location>
        <begin position="177"/>
        <end position="195"/>
    </location>
</feature>
<dbReference type="EMBL" id="CP001147">
    <property type="protein sequence ID" value="ACI20285.1"/>
    <property type="molecule type" value="Genomic_DNA"/>
</dbReference>
<reference evidence="8" key="1">
    <citation type="submission" date="2008-08" db="EMBL/GenBank/DDBJ databases">
        <title>The complete genome sequence of Thermodesulfovibrio yellowstonii strain ATCC 51303 / DSM 11347 / YP87.</title>
        <authorList>
            <person name="Dodson R.J."/>
            <person name="Durkin A.S."/>
            <person name="Wu M."/>
            <person name="Eisen J."/>
            <person name="Sutton G."/>
        </authorList>
    </citation>
    <scope>NUCLEOTIDE SEQUENCE [LARGE SCALE GENOMIC DNA]</scope>
    <source>
        <strain evidence="8">ATCC 51303 / DSM 11347 / YP87</strain>
    </source>
</reference>
<dbReference type="AlphaFoldDB" id="B5YJA5"/>
<dbReference type="STRING" id="289376.THEYE_A0475"/>
<feature type="transmembrane region" description="Helical" evidence="6">
    <location>
        <begin position="152"/>
        <end position="171"/>
    </location>
</feature>
<feature type="transmembrane region" description="Helical" evidence="6">
    <location>
        <begin position="114"/>
        <end position="140"/>
    </location>
</feature>
<dbReference type="InParanoid" id="B5YJA5"/>
<proteinExistence type="predicted"/>
<dbReference type="Proteomes" id="UP000000718">
    <property type="component" value="Chromosome"/>
</dbReference>
<evidence type="ECO:0000256" key="2">
    <source>
        <dbReference type="ARBA" id="ARBA00022475"/>
    </source>
</evidence>
<feature type="transmembrane region" description="Helical" evidence="6">
    <location>
        <begin position="434"/>
        <end position="451"/>
    </location>
</feature>
<dbReference type="OrthoDB" id="9815248at2"/>